<gene>
    <name evidence="1" type="ORF">MRATA1EN22A_LOCUS13266</name>
</gene>
<protein>
    <submittedName>
        <fullName evidence="1">Uncharacterized protein</fullName>
    </submittedName>
</protein>
<dbReference type="Proteomes" id="UP001162501">
    <property type="component" value="Chromosome 23"/>
</dbReference>
<sequence>MLFLQVVSMPVAPTPGGGLGREAVPCCAAAWVLVSYESGYGATNGISVLRLSILHLQTLDCLESGVSAQILGPASRRRCRLSVPRASRHQRVSANNLYQYLLCCRRGGHKSHACYACHFSIVAVTLQKKCARGRQEPTCCGRKKPLATWGIERNSVVLTLTSVQPQSQQEPKISCSLGFIPTYTARFCVDERATVLLIRYTPLISPSPQDDEALEKGEIYSAVRLFFCVSYPCVCRRQALTVWEAPLLRAFLPHDREKTPHTPLCPLPFPSAQLDSHVSSGHPGSLCRRCLWNKR</sequence>
<dbReference type="EMBL" id="OX596107">
    <property type="protein sequence ID" value="CAN0181842.1"/>
    <property type="molecule type" value="Genomic_DNA"/>
</dbReference>
<accession>A0AC59Z2S5</accession>
<name>A0AC59Z2S5_RANTA</name>
<evidence type="ECO:0000313" key="2">
    <source>
        <dbReference type="Proteomes" id="UP001162501"/>
    </source>
</evidence>
<reference evidence="1" key="1">
    <citation type="submission" date="2023-05" db="EMBL/GenBank/DDBJ databases">
        <authorList>
            <consortium name="ELIXIR-Norway"/>
        </authorList>
    </citation>
    <scope>NUCLEOTIDE SEQUENCE</scope>
</reference>
<evidence type="ECO:0000313" key="1">
    <source>
        <dbReference type="EMBL" id="CAN0181842.1"/>
    </source>
</evidence>
<organism evidence="1 2">
    <name type="scientific">Rangifer tarandus platyrhynchus</name>
    <name type="common">Svalbard reindeer</name>
    <dbReference type="NCBI Taxonomy" id="3082113"/>
    <lineage>
        <taxon>Eukaryota</taxon>
        <taxon>Metazoa</taxon>
        <taxon>Chordata</taxon>
        <taxon>Craniata</taxon>
        <taxon>Vertebrata</taxon>
        <taxon>Euteleostomi</taxon>
        <taxon>Mammalia</taxon>
        <taxon>Eutheria</taxon>
        <taxon>Laurasiatheria</taxon>
        <taxon>Artiodactyla</taxon>
        <taxon>Ruminantia</taxon>
        <taxon>Pecora</taxon>
        <taxon>Cervidae</taxon>
        <taxon>Odocoileinae</taxon>
        <taxon>Rangifer</taxon>
    </lineage>
</organism>
<proteinExistence type="predicted"/>
<reference evidence="1" key="2">
    <citation type="submission" date="2025-03" db="EMBL/GenBank/DDBJ databases">
        <authorList>
            <consortium name="ELIXIR-Norway"/>
            <consortium name="Elixir Norway"/>
        </authorList>
    </citation>
    <scope>NUCLEOTIDE SEQUENCE</scope>
</reference>